<organism evidence="2 3">
    <name type="scientific">Porites lobata</name>
    <dbReference type="NCBI Taxonomy" id="104759"/>
    <lineage>
        <taxon>Eukaryota</taxon>
        <taxon>Metazoa</taxon>
        <taxon>Cnidaria</taxon>
        <taxon>Anthozoa</taxon>
        <taxon>Hexacorallia</taxon>
        <taxon>Scleractinia</taxon>
        <taxon>Fungiina</taxon>
        <taxon>Poritidae</taxon>
        <taxon>Porites</taxon>
    </lineage>
</organism>
<gene>
    <name evidence="2" type="ORF">PLOB_00016941</name>
</gene>
<accession>A0ABN8R8W4</accession>
<sequence>MANFLYLNICDGPAFVNGDVVNAQNRGKPREKSKQAILRQRQVSSLLPDANISGAEQGPGGAEDPTHTKICGSGDTAPYVLLPTKIASDCGIGDIYQSAHFLPSDDSRTT</sequence>
<name>A0ABN8R8W4_9CNID</name>
<comment type="caution">
    <text evidence="2">The sequence shown here is derived from an EMBL/GenBank/DDBJ whole genome shotgun (WGS) entry which is preliminary data.</text>
</comment>
<dbReference type="EMBL" id="CALNXK010000200">
    <property type="protein sequence ID" value="CAH3175435.1"/>
    <property type="molecule type" value="Genomic_DNA"/>
</dbReference>
<evidence type="ECO:0000313" key="3">
    <source>
        <dbReference type="Proteomes" id="UP001159405"/>
    </source>
</evidence>
<evidence type="ECO:0000256" key="1">
    <source>
        <dbReference type="SAM" id="MobiDB-lite"/>
    </source>
</evidence>
<feature type="region of interest" description="Disordered" evidence="1">
    <location>
        <begin position="25"/>
        <end position="69"/>
    </location>
</feature>
<evidence type="ECO:0000313" key="2">
    <source>
        <dbReference type="EMBL" id="CAH3175435.1"/>
    </source>
</evidence>
<proteinExistence type="predicted"/>
<protein>
    <submittedName>
        <fullName evidence="2">Uncharacterized protein</fullName>
    </submittedName>
</protein>
<dbReference type="Proteomes" id="UP001159405">
    <property type="component" value="Unassembled WGS sequence"/>
</dbReference>
<keyword evidence="3" id="KW-1185">Reference proteome</keyword>
<reference evidence="2 3" key="1">
    <citation type="submission" date="2022-05" db="EMBL/GenBank/DDBJ databases">
        <authorList>
            <consortium name="Genoscope - CEA"/>
            <person name="William W."/>
        </authorList>
    </citation>
    <scope>NUCLEOTIDE SEQUENCE [LARGE SCALE GENOMIC DNA]</scope>
</reference>